<dbReference type="PANTHER" id="PTHR35339">
    <property type="entry name" value="LINALOOL DEHYDRATASE_ISOMERASE DOMAIN-CONTAINING PROTEIN"/>
    <property type="match status" value="1"/>
</dbReference>
<protein>
    <submittedName>
        <fullName evidence="2">DUF2264 domain-containing protein</fullName>
    </submittedName>
</protein>
<organism evidence="2">
    <name type="scientific">Niallia circulans</name>
    <name type="common">Bacillus circulans</name>
    <dbReference type="NCBI Taxonomy" id="1397"/>
    <lineage>
        <taxon>Bacteria</taxon>
        <taxon>Bacillati</taxon>
        <taxon>Bacillota</taxon>
        <taxon>Bacilli</taxon>
        <taxon>Bacillales</taxon>
        <taxon>Bacillaceae</taxon>
        <taxon>Niallia</taxon>
    </lineage>
</organism>
<comment type="caution">
    <text evidence="2">The sequence shown here is derived from an EMBL/GenBank/DDBJ whole genome shotgun (WGS) entry which is preliminary data.</text>
</comment>
<evidence type="ECO:0000313" key="2">
    <source>
        <dbReference type="EMBL" id="MBR8669654.1"/>
    </source>
</evidence>
<dbReference type="RefSeq" id="WP_212118421.1">
    <property type="nucleotide sequence ID" value="NZ_JAGTPX020000008.1"/>
</dbReference>
<dbReference type="PIRSF" id="PIRSF014753">
    <property type="entry name" value="UCP014753"/>
    <property type="match status" value="1"/>
</dbReference>
<dbReference type="PANTHER" id="PTHR35339:SF3">
    <property type="entry name" value="DUF2264 DOMAIN-CONTAINING PROTEIN"/>
    <property type="match status" value="1"/>
</dbReference>
<dbReference type="AlphaFoldDB" id="A0A941GBQ9"/>
<proteinExistence type="predicted"/>
<reference evidence="2" key="1">
    <citation type="submission" date="2021-04" db="EMBL/GenBank/DDBJ databases">
        <title>Genomic analysis of electroactive and textile dye degrading Bacillus circulans strain: DC10 isolated from constructed wetland-microbial fuel cells treating textile dye wastewaters.</title>
        <authorList>
            <person name="Patel D.U."/>
            <person name="Desai C.R."/>
        </authorList>
    </citation>
    <scope>NUCLEOTIDE SEQUENCE</scope>
    <source>
        <strain evidence="2">DC10</strain>
    </source>
</reference>
<feature type="domain" description="DUF2264" evidence="1">
    <location>
        <begin position="2"/>
        <end position="359"/>
    </location>
</feature>
<dbReference type="InterPro" id="IPR049349">
    <property type="entry name" value="DUF2264_N"/>
</dbReference>
<name>A0A941GBQ9_NIACI</name>
<gene>
    <name evidence="2" type="ORF">KD144_08870</name>
</gene>
<dbReference type="EMBL" id="JAGTPX010000007">
    <property type="protein sequence ID" value="MBR8669654.1"/>
    <property type="molecule type" value="Genomic_DNA"/>
</dbReference>
<sequence length="376" mass="42538">MTRRKWIEAMTKIAFPVLKALSEEKLHLELPTDFHPARKPYGMLEAFGRTMTGIAPWLELEAISESSERELQKRYRKMVLLCLDKATNPDSKDFMNFTEPGQPLVDAAFLAHAIIRAPKQIGEALPKVVRENVVIALKSTRKIMPPNMNWNLFSAMVEGALYVLGEEDYDLLRVIYAIRLLDDWYLGDGIYGDGPTFHWDYYNSFVMQPMAIDLLNLFYEQSKELENYREKMVPRFIRYAAIQERLIGPDGTYPVIGRSSTYRFGAFQALAQAALQDSLPTNVTPAQVRCGLTAVVEKGIRAAGTFDEKGWLLPGVCGHQPALAESYIGIGSLYLCLAVFLPLGISENAAFWKEKDTDWSSKKIWQGEEIAIDHSI</sequence>
<accession>A0A941GBQ9</accession>
<dbReference type="InterPro" id="IPR016624">
    <property type="entry name" value="UCP014753"/>
</dbReference>
<evidence type="ECO:0000259" key="1">
    <source>
        <dbReference type="Pfam" id="PF10022"/>
    </source>
</evidence>
<dbReference type="Pfam" id="PF10022">
    <property type="entry name" value="DUF2264"/>
    <property type="match status" value="1"/>
</dbReference>